<proteinExistence type="predicted"/>
<accession>A0A1H8WJR5</accession>
<dbReference type="EMBL" id="FOCX01000062">
    <property type="protein sequence ID" value="SEP27881.1"/>
    <property type="molecule type" value="Genomic_DNA"/>
</dbReference>
<evidence type="ECO:0000313" key="1">
    <source>
        <dbReference type="EMBL" id="SEP27881.1"/>
    </source>
</evidence>
<name>A0A1H8WJR5_9EURY</name>
<dbReference type="AlphaFoldDB" id="A0A1H8WJR5"/>
<keyword evidence="2" id="KW-1185">Reference proteome</keyword>
<reference evidence="2" key="1">
    <citation type="submission" date="2016-10" db="EMBL/GenBank/DDBJ databases">
        <authorList>
            <person name="Varghese N."/>
            <person name="Submissions S."/>
        </authorList>
    </citation>
    <scope>NUCLEOTIDE SEQUENCE [LARGE SCALE GENOMIC DNA]</scope>
    <source>
        <strain evidence="2">IBRC-M 10043</strain>
    </source>
</reference>
<organism evidence="1 2">
    <name type="scientific">Halorientalis persicus</name>
    <dbReference type="NCBI Taxonomy" id="1367881"/>
    <lineage>
        <taxon>Archaea</taxon>
        <taxon>Methanobacteriati</taxon>
        <taxon>Methanobacteriota</taxon>
        <taxon>Stenosarchaea group</taxon>
        <taxon>Halobacteria</taxon>
        <taxon>Halobacteriales</taxon>
        <taxon>Haloarculaceae</taxon>
        <taxon>Halorientalis</taxon>
    </lineage>
</organism>
<gene>
    <name evidence="1" type="ORF">SAMN05216388_10625</name>
</gene>
<sequence length="53" mass="6158">MGSPQPNCLFTDGQWRKWMGLVSIHFTPILVPEFDNLELLDLFCRENQTFGKS</sequence>
<dbReference type="Proteomes" id="UP000198775">
    <property type="component" value="Unassembled WGS sequence"/>
</dbReference>
<protein>
    <submittedName>
        <fullName evidence="1">Uncharacterized protein</fullName>
    </submittedName>
</protein>
<evidence type="ECO:0000313" key="2">
    <source>
        <dbReference type="Proteomes" id="UP000198775"/>
    </source>
</evidence>